<dbReference type="Proteomes" id="UP000694402">
    <property type="component" value="Unassembled WGS sequence"/>
</dbReference>
<name>A0AAZ3Q9E5_ONCTS</name>
<dbReference type="Gene3D" id="3.30.420.10">
    <property type="entry name" value="Ribonuclease H-like superfamily/Ribonuclease H"/>
    <property type="match status" value="1"/>
</dbReference>
<organism evidence="2 3">
    <name type="scientific">Oncorhynchus tshawytscha</name>
    <name type="common">Chinook salmon</name>
    <name type="synonym">Salmo tshawytscha</name>
    <dbReference type="NCBI Taxonomy" id="74940"/>
    <lineage>
        <taxon>Eukaryota</taxon>
        <taxon>Metazoa</taxon>
        <taxon>Chordata</taxon>
        <taxon>Craniata</taxon>
        <taxon>Vertebrata</taxon>
        <taxon>Euteleostomi</taxon>
        <taxon>Actinopterygii</taxon>
        <taxon>Neopterygii</taxon>
        <taxon>Teleostei</taxon>
        <taxon>Protacanthopterygii</taxon>
        <taxon>Salmoniformes</taxon>
        <taxon>Salmonidae</taxon>
        <taxon>Salmoninae</taxon>
        <taxon>Oncorhynchus</taxon>
    </lineage>
</organism>
<dbReference type="AlphaFoldDB" id="A0AAZ3Q9E5"/>
<protein>
    <recommendedName>
        <fullName evidence="1">Tc1-like transposase DDE domain-containing protein</fullName>
    </recommendedName>
</protein>
<sequence length="73" mass="8509">MTSSILPKLWQNGLKDNKVKVLEWPSQSPDLNPIENLWAELKKCVRARRHTNLTRLHQLCQEEWAKIIPTCCG</sequence>
<dbReference type="GeneTree" id="ENSGT01150000288157"/>
<dbReference type="GO" id="GO:0003676">
    <property type="term" value="F:nucleic acid binding"/>
    <property type="evidence" value="ECO:0007669"/>
    <property type="project" value="InterPro"/>
</dbReference>
<reference evidence="3" key="1">
    <citation type="journal article" date="2018" name="PLoS ONE">
        <title>Chinook salmon (Oncorhynchus tshawytscha) genome and transcriptome.</title>
        <authorList>
            <person name="Christensen K.A."/>
            <person name="Leong J.S."/>
            <person name="Sakhrani D."/>
            <person name="Biagi C.A."/>
            <person name="Minkley D.R."/>
            <person name="Withler R.E."/>
            <person name="Rondeau E.B."/>
            <person name="Koop B.F."/>
            <person name="Devlin R.H."/>
        </authorList>
    </citation>
    <scope>NUCLEOTIDE SEQUENCE [LARGE SCALE GENOMIC DNA]</scope>
</reference>
<reference evidence="2" key="3">
    <citation type="submission" date="2025-09" db="UniProtKB">
        <authorList>
            <consortium name="Ensembl"/>
        </authorList>
    </citation>
    <scope>IDENTIFICATION</scope>
</reference>
<keyword evidence="3" id="KW-1185">Reference proteome</keyword>
<dbReference type="Ensembl" id="ENSOTST00005186204.1">
    <property type="protein sequence ID" value="ENSOTSP00005124990.1"/>
    <property type="gene ID" value="ENSOTSG00005075292.1"/>
</dbReference>
<feature type="domain" description="Tc1-like transposase DDE" evidence="1">
    <location>
        <begin position="16"/>
        <end position="56"/>
    </location>
</feature>
<reference evidence="2" key="2">
    <citation type="submission" date="2025-08" db="UniProtKB">
        <authorList>
            <consortium name="Ensembl"/>
        </authorList>
    </citation>
    <scope>IDENTIFICATION</scope>
</reference>
<dbReference type="Pfam" id="PF13358">
    <property type="entry name" value="DDE_3"/>
    <property type="match status" value="1"/>
</dbReference>
<evidence type="ECO:0000313" key="2">
    <source>
        <dbReference type="Ensembl" id="ENSOTSP00005124990.1"/>
    </source>
</evidence>
<accession>A0AAZ3Q9E5</accession>
<evidence type="ECO:0000313" key="3">
    <source>
        <dbReference type="Proteomes" id="UP000694402"/>
    </source>
</evidence>
<evidence type="ECO:0000259" key="1">
    <source>
        <dbReference type="Pfam" id="PF13358"/>
    </source>
</evidence>
<proteinExistence type="predicted"/>
<dbReference type="InterPro" id="IPR038717">
    <property type="entry name" value="Tc1-like_DDE_dom"/>
</dbReference>
<dbReference type="InterPro" id="IPR036397">
    <property type="entry name" value="RNaseH_sf"/>
</dbReference>